<sequence length="604" mass="68602">MVGASVLNQPQQFLISQEKKSPDIDFNLKEHECISLLKTCKNMKEFKQVHCQILKLGFFWSSFCASNLVSTCALSEWGSMDYACSIFEQIDDPSSFEFNTMIRGYIKDFNSKEAIFTYIDMLEIGVEPDDFTYPALLKACALLSAVNEGKQIHGQIIKMGFVEDVFVQNSLINMYGKCGLLRHSCAVFEQMDFKTVASWSAIIGAHANLGMWADCIRLFSNMSQEGCWRAEESTLVSVLSACTHLGCLDLGKCTHGYLLRNLSGFNVAVETCLMDMYIRCGSLDKGMSLFQEMVGKNHKSYSVIISGLATHGYGEKALTIFEQMLEEGLKPDDVIYVGVLSACGNGGLVEKGMKYFNRMRLEHRIEPTIQHYGCIVDLMGRVGMVYEAFELIKKMPMDPNDVIWRSLLSSCKVHQNVELGEIAAENLFKLNTQNGGDYIMLSNIYAQAQRWDDVSLTRVKMANKGLGQVVGSSLVEIKRKVHKFISNDKSHSEFLEIYEMLHQMEWQLKFEGYSPDTSQVLLDVDEEEKRERLSAHSQKLAIAFSLIHTCEGSPIRIVRNVRMCSDCHTYTKLISVIYQREIIVRDRNIFHHFRDGICTCKDYW</sequence>
<feature type="domain" description="DYW" evidence="4">
    <location>
        <begin position="512"/>
        <end position="604"/>
    </location>
</feature>
<keyword evidence="6" id="KW-1185">Reference proteome</keyword>
<keyword evidence="2" id="KW-0677">Repeat</keyword>
<evidence type="ECO:0000256" key="3">
    <source>
        <dbReference type="PROSITE-ProRule" id="PRU00708"/>
    </source>
</evidence>
<organism evidence="5 6">
    <name type="scientific">Rehmannia glutinosa</name>
    <name type="common">Chinese foxglove</name>
    <dbReference type="NCBI Taxonomy" id="99300"/>
    <lineage>
        <taxon>Eukaryota</taxon>
        <taxon>Viridiplantae</taxon>
        <taxon>Streptophyta</taxon>
        <taxon>Embryophyta</taxon>
        <taxon>Tracheophyta</taxon>
        <taxon>Spermatophyta</taxon>
        <taxon>Magnoliopsida</taxon>
        <taxon>eudicotyledons</taxon>
        <taxon>Gunneridae</taxon>
        <taxon>Pentapetalae</taxon>
        <taxon>asterids</taxon>
        <taxon>lamiids</taxon>
        <taxon>Lamiales</taxon>
        <taxon>Orobanchaceae</taxon>
        <taxon>Rehmannieae</taxon>
        <taxon>Rehmannia</taxon>
    </lineage>
</organism>
<dbReference type="InterPro" id="IPR046848">
    <property type="entry name" value="E_motif"/>
</dbReference>
<dbReference type="PANTHER" id="PTHR47926:SF400">
    <property type="entry name" value="PENTACOTRIPEPTIDE-REPEAT REGION OF PRORP DOMAIN-CONTAINING PROTEIN"/>
    <property type="match status" value="1"/>
</dbReference>
<evidence type="ECO:0000313" key="6">
    <source>
        <dbReference type="Proteomes" id="UP001318860"/>
    </source>
</evidence>
<dbReference type="Proteomes" id="UP001318860">
    <property type="component" value="Unassembled WGS sequence"/>
</dbReference>
<accession>A0ABR0VTF2</accession>
<proteinExistence type="inferred from homology"/>
<comment type="caution">
    <text evidence="5">The sequence shown here is derived from an EMBL/GenBank/DDBJ whole genome shotgun (WGS) entry which is preliminary data.</text>
</comment>
<dbReference type="Pfam" id="PF20431">
    <property type="entry name" value="E_motif"/>
    <property type="match status" value="1"/>
</dbReference>
<dbReference type="InterPro" id="IPR046960">
    <property type="entry name" value="PPR_At4g14850-like_plant"/>
</dbReference>
<dbReference type="NCBIfam" id="TIGR00756">
    <property type="entry name" value="PPR"/>
    <property type="match status" value="4"/>
</dbReference>
<evidence type="ECO:0000256" key="1">
    <source>
        <dbReference type="ARBA" id="ARBA00006643"/>
    </source>
</evidence>
<comment type="similarity">
    <text evidence="1">Belongs to the PPR family. PCMP-H subfamily.</text>
</comment>
<evidence type="ECO:0000256" key="2">
    <source>
        <dbReference type="ARBA" id="ARBA00022737"/>
    </source>
</evidence>
<dbReference type="PANTHER" id="PTHR47926">
    <property type="entry name" value="PENTATRICOPEPTIDE REPEAT-CONTAINING PROTEIN"/>
    <property type="match status" value="1"/>
</dbReference>
<dbReference type="Pfam" id="PF14432">
    <property type="entry name" value="DYW_deaminase"/>
    <property type="match status" value="1"/>
</dbReference>
<dbReference type="PROSITE" id="PS51375">
    <property type="entry name" value="PPR"/>
    <property type="match status" value="3"/>
</dbReference>
<feature type="repeat" description="PPR" evidence="3">
    <location>
        <begin position="94"/>
        <end position="128"/>
    </location>
</feature>
<reference evidence="5 6" key="1">
    <citation type="journal article" date="2021" name="Comput. Struct. Biotechnol. J.">
        <title>De novo genome assembly of the potent medicinal plant Rehmannia glutinosa using nanopore technology.</title>
        <authorList>
            <person name="Ma L."/>
            <person name="Dong C."/>
            <person name="Song C."/>
            <person name="Wang X."/>
            <person name="Zheng X."/>
            <person name="Niu Y."/>
            <person name="Chen S."/>
            <person name="Feng W."/>
        </authorList>
    </citation>
    <scope>NUCLEOTIDE SEQUENCE [LARGE SCALE GENOMIC DNA]</scope>
    <source>
        <strain evidence="5">DH-2019</strain>
    </source>
</reference>
<dbReference type="EMBL" id="JABTTQ020000861">
    <property type="protein sequence ID" value="KAK6137269.1"/>
    <property type="molecule type" value="Genomic_DNA"/>
</dbReference>
<feature type="repeat" description="PPR" evidence="3">
    <location>
        <begin position="297"/>
        <end position="331"/>
    </location>
</feature>
<dbReference type="InterPro" id="IPR002885">
    <property type="entry name" value="PPR_rpt"/>
</dbReference>
<evidence type="ECO:0000259" key="4">
    <source>
        <dbReference type="Pfam" id="PF14432"/>
    </source>
</evidence>
<name>A0ABR0VTF2_REHGL</name>
<dbReference type="Pfam" id="PF01535">
    <property type="entry name" value="PPR"/>
    <property type="match status" value="6"/>
</dbReference>
<feature type="repeat" description="PPR" evidence="3">
    <location>
        <begin position="195"/>
        <end position="229"/>
    </location>
</feature>
<evidence type="ECO:0000313" key="5">
    <source>
        <dbReference type="EMBL" id="KAK6137269.1"/>
    </source>
</evidence>
<dbReference type="InterPro" id="IPR032867">
    <property type="entry name" value="DYW_dom"/>
</dbReference>
<protein>
    <recommendedName>
        <fullName evidence="4">DYW domain-containing protein</fullName>
    </recommendedName>
</protein>
<dbReference type="InterPro" id="IPR011990">
    <property type="entry name" value="TPR-like_helical_dom_sf"/>
</dbReference>
<dbReference type="Gene3D" id="1.25.40.10">
    <property type="entry name" value="Tetratricopeptide repeat domain"/>
    <property type="match status" value="3"/>
</dbReference>
<dbReference type="Pfam" id="PF13041">
    <property type="entry name" value="PPR_2"/>
    <property type="match status" value="1"/>
</dbReference>
<gene>
    <name evidence="5" type="ORF">DH2020_028984</name>
</gene>